<evidence type="ECO:0000313" key="2">
    <source>
        <dbReference type="Proteomes" id="UP000249819"/>
    </source>
</evidence>
<evidence type="ECO:0000313" key="1">
    <source>
        <dbReference type="EMBL" id="RAJ78965.1"/>
    </source>
</evidence>
<dbReference type="AlphaFoldDB" id="A0A327VVI6"/>
<gene>
    <name evidence="1" type="ORF">CLV59_10625</name>
</gene>
<protein>
    <submittedName>
        <fullName evidence="1">Uncharacterized protein</fullName>
    </submittedName>
</protein>
<organism evidence="1 2">
    <name type="scientific">Chitinophaga dinghuensis</name>
    <dbReference type="NCBI Taxonomy" id="1539050"/>
    <lineage>
        <taxon>Bacteria</taxon>
        <taxon>Pseudomonadati</taxon>
        <taxon>Bacteroidota</taxon>
        <taxon>Chitinophagia</taxon>
        <taxon>Chitinophagales</taxon>
        <taxon>Chitinophagaceae</taxon>
        <taxon>Chitinophaga</taxon>
    </lineage>
</organism>
<keyword evidence="2" id="KW-1185">Reference proteome</keyword>
<sequence>MDMKEIMKGIKNEHDNKANEFIPLLGQVTDKIFDIAVQEKLASE</sequence>
<reference evidence="1 2" key="1">
    <citation type="submission" date="2018-06" db="EMBL/GenBank/DDBJ databases">
        <title>Genomic Encyclopedia of Archaeal and Bacterial Type Strains, Phase II (KMG-II): from individual species to whole genera.</title>
        <authorList>
            <person name="Goeker M."/>
        </authorList>
    </citation>
    <scope>NUCLEOTIDE SEQUENCE [LARGE SCALE GENOMIC DNA]</scope>
    <source>
        <strain evidence="1 2">DSM 29821</strain>
    </source>
</reference>
<accession>A0A327VVI6</accession>
<name>A0A327VVI6_9BACT</name>
<dbReference type="EMBL" id="QLMA01000006">
    <property type="protein sequence ID" value="RAJ78965.1"/>
    <property type="molecule type" value="Genomic_DNA"/>
</dbReference>
<comment type="caution">
    <text evidence="1">The sequence shown here is derived from an EMBL/GenBank/DDBJ whole genome shotgun (WGS) entry which is preliminary data.</text>
</comment>
<dbReference type="Proteomes" id="UP000249819">
    <property type="component" value="Unassembled WGS sequence"/>
</dbReference>
<proteinExistence type="predicted"/>